<dbReference type="Proteomes" id="UP001595818">
    <property type="component" value="Unassembled WGS sequence"/>
</dbReference>
<evidence type="ECO:0000313" key="2">
    <source>
        <dbReference type="Proteomes" id="UP001595818"/>
    </source>
</evidence>
<keyword evidence="2" id="KW-1185">Reference proteome</keyword>
<proteinExistence type="predicted"/>
<protein>
    <recommendedName>
        <fullName evidence="3">SMI1/KNR4 family protein</fullName>
    </recommendedName>
</protein>
<evidence type="ECO:0000313" key="1">
    <source>
        <dbReference type="EMBL" id="MFC4873935.1"/>
    </source>
</evidence>
<reference evidence="2" key="1">
    <citation type="journal article" date="2019" name="Int. J. Syst. Evol. Microbiol.">
        <title>The Global Catalogue of Microorganisms (GCM) 10K type strain sequencing project: providing services to taxonomists for standard genome sequencing and annotation.</title>
        <authorList>
            <consortium name="The Broad Institute Genomics Platform"/>
            <consortium name="The Broad Institute Genome Sequencing Center for Infectious Disease"/>
            <person name="Wu L."/>
            <person name="Ma J."/>
        </authorList>
    </citation>
    <scope>NUCLEOTIDE SEQUENCE [LARGE SCALE GENOMIC DNA]</scope>
    <source>
        <strain evidence="2">CGMCC 4.7466</strain>
    </source>
</reference>
<sequence>MNDVTLIGQFFDFLENNNGQIEDLYLSKTKKQKLESLIGAEKAKNFEVIVAHTSHSLVCFWVLNETTPKQKHPIVWLDSEGAPNSVFAQNFEEFLSLIPYGSGTIYDILSSWLDYMDEPDSTEPPLERFDKIYLEELLNEANENENGLKEFILWLNKVNVKIAENPVELIRKAIKKYPDLLQ</sequence>
<dbReference type="EMBL" id="JBHSJJ010000014">
    <property type="protein sequence ID" value="MFC4873935.1"/>
    <property type="molecule type" value="Genomic_DNA"/>
</dbReference>
<accession>A0ABV9T723</accession>
<organism evidence="1 2">
    <name type="scientific">Negadavirga shengliensis</name>
    <dbReference type="NCBI Taxonomy" id="1389218"/>
    <lineage>
        <taxon>Bacteria</taxon>
        <taxon>Pseudomonadati</taxon>
        <taxon>Bacteroidota</taxon>
        <taxon>Cytophagia</taxon>
        <taxon>Cytophagales</taxon>
        <taxon>Cyclobacteriaceae</taxon>
        <taxon>Negadavirga</taxon>
    </lineage>
</organism>
<gene>
    <name evidence="1" type="ORF">ACFPFU_19680</name>
</gene>
<evidence type="ECO:0008006" key="3">
    <source>
        <dbReference type="Google" id="ProtNLM"/>
    </source>
</evidence>
<dbReference type="RefSeq" id="WP_377067292.1">
    <property type="nucleotide sequence ID" value="NZ_JBHSJJ010000014.1"/>
</dbReference>
<name>A0ABV9T723_9BACT</name>
<comment type="caution">
    <text evidence="1">The sequence shown here is derived from an EMBL/GenBank/DDBJ whole genome shotgun (WGS) entry which is preliminary data.</text>
</comment>